<dbReference type="OrthoDB" id="9764216at2"/>
<protein>
    <submittedName>
        <fullName evidence="1">VWA domain-containing protein</fullName>
    </submittedName>
</protein>
<organism evidence="1 2">
    <name type="scientific">Sphingomonas glacialis</name>
    <dbReference type="NCBI Taxonomy" id="658225"/>
    <lineage>
        <taxon>Bacteria</taxon>
        <taxon>Pseudomonadati</taxon>
        <taxon>Pseudomonadota</taxon>
        <taxon>Alphaproteobacteria</taxon>
        <taxon>Sphingomonadales</taxon>
        <taxon>Sphingomonadaceae</taxon>
        <taxon>Sphingomonas</taxon>
    </lineage>
</organism>
<evidence type="ECO:0000313" key="1">
    <source>
        <dbReference type="EMBL" id="TPG49005.1"/>
    </source>
</evidence>
<dbReference type="Pfam" id="PF05762">
    <property type="entry name" value="VWA_CoxE"/>
    <property type="match status" value="1"/>
</dbReference>
<dbReference type="EMBL" id="RCZC01000008">
    <property type="protein sequence ID" value="TPG49005.1"/>
    <property type="molecule type" value="Genomic_DNA"/>
</dbReference>
<dbReference type="Proteomes" id="UP000319931">
    <property type="component" value="Unassembled WGS sequence"/>
</dbReference>
<dbReference type="AlphaFoldDB" id="A0A502FHT2"/>
<dbReference type="PANTHER" id="PTHR39338:SF7">
    <property type="entry name" value="BLL6692 PROTEIN"/>
    <property type="match status" value="1"/>
</dbReference>
<gene>
    <name evidence="1" type="ORF">EAH76_19440</name>
</gene>
<dbReference type="RefSeq" id="WP_140851950.1">
    <property type="nucleotide sequence ID" value="NZ_RCZC01000008.1"/>
</dbReference>
<accession>A0A502FHT2</accession>
<name>A0A502FHT2_9SPHN</name>
<dbReference type="InterPro" id="IPR008912">
    <property type="entry name" value="Uncharacterised_CoxE"/>
</dbReference>
<proteinExistence type="predicted"/>
<evidence type="ECO:0000313" key="2">
    <source>
        <dbReference type="Proteomes" id="UP000319931"/>
    </source>
</evidence>
<dbReference type="PANTHER" id="PTHR39338">
    <property type="entry name" value="BLL5662 PROTEIN-RELATED"/>
    <property type="match status" value="1"/>
</dbReference>
<comment type="caution">
    <text evidence="1">The sequence shown here is derived from an EMBL/GenBank/DDBJ whole genome shotgun (WGS) entry which is preliminary data.</text>
</comment>
<sequence>MFLNFLDELRAAGIQASLKEHLLLLEALDAEVIDRTPEDFYYLSRAVYVKDEGLLDKFDQVFAKVFKGIATTFGQTSADIPADWLKAVVEKYLSPEEMAKIESLGSWDEIMETLKKRLDEQHERHQGGSKWIGTGGTSPYGNSGYNPEGVRIGGESVHKRALKVWDQRDFKNLDNTKELGTRNIKIALRRLRKFAREGAADELDIDATIAGTARQGWLDVVMRAERRNAVKLLLFLDVGGSMDPWVKLCEELFSAATTEFKNLEFFYFHNCPYEGVWKDNTRRFSERTPMWDVLHKFGHDYKLVFVGDASMSPYEITHPGGSVEHFNEESGAVWMHRLTTTYPAAVWLNPIPEQQWGYSQSLRIIRELMTERMYPLTLAGLDDAMRELTRKR</sequence>
<reference evidence="1 2" key="1">
    <citation type="journal article" date="2019" name="Environ. Microbiol.">
        <title>Species interactions and distinct microbial communities in high Arctic permafrost affected cryosols are associated with the CH4 and CO2 gas fluxes.</title>
        <authorList>
            <person name="Altshuler I."/>
            <person name="Hamel J."/>
            <person name="Turney S."/>
            <person name="Magnuson E."/>
            <person name="Levesque R."/>
            <person name="Greer C."/>
            <person name="Whyte L.G."/>
        </authorList>
    </citation>
    <scope>NUCLEOTIDE SEQUENCE [LARGE SCALE GENOMIC DNA]</scope>
    <source>
        <strain evidence="1 2">E6.1</strain>
    </source>
</reference>
<keyword evidence="2" id="KW-1185">Reference proteome</keyword>